<sequence>MTALLAIALCAPLWAEEEEQILGFVIGLGAGLLVPNTRDVPDGLDDAGLLLRLDLGLTVAKIVGVKAVLGFSSFEWPVSEDKTVPMSHQLFTLDLFTEVDLGEKWRLWPAVGYTLDASITDTNGTGFLTAHGIHAELGCGYRLNSIMFVNLAVGYHFTDEFQTIDIDEDEGVEWGDAPGVSYLDIHAGVVFSLK</sequence>
<feature type="domain" description="Outer membrane protein beta-barrel" evidence="2">
    <location>
        <begin position="2"/>
        <end position="166"/>
    </location>
</feature>
<evidence type="ECO:0000259" key="2">
    <source>
        <dbReference type="Pfam" id="PF13505"/>
    </source>
</evidence>
<dbReference type="Proteomes" id="UP000177187">
    <property type="component" value="Unassembled WGS sequence"/>
</dbReference>
<dbReference type="InterPro" id="IPR027385">
    <property type="entry name" value="Beta-barrel_OMP"/>
</dbReference>
<dbReference type="SUPFAM" id="SSF56925">
    <property type="entry name" value="OMPA-like"/>
    <property type="match status" value="1"/>
</dbReference>
<keyword evidence="1" id="KW-0732">Signal</keyword>
<dbReference type="AlphaFoldDB" id="A0A1F5EVH4"/>
<accession>A0A1F5EVH4</accession>
<dbReference type="EMBL" id="MFAF01000152">
    <property type="protein sequence ID" value="OGD71387.1"/>
    <property type="molecule type" value="Genomic_DNA"/>
</dbReference>
<gene>
    <name evidence="3" type="ORF">A2Y64_00340</name>
</gene>
<proteinExistence type="predicted"/>
<protein>
    <recommendedName>
        <fullName evidence="2">Outer membrane protein beta-barrel domain-containing protein</fullName>
    </recommendedName>
</protein>
<dbReference type="InterPro" id="IPR011250">
    <property type="entry name" value="OMP/PagP_B-barrel"/>
</dbReference>
<dbReference type="Pfam" id="PF13505">
    <property type="entry name" value="OMP_b-brl"/>
    <property type="match status" value="1"/>
</dbReference>
<evidence type="ECO:0000313" key="4">
    <source>
        <dbReference type="Proteomes" id="UP000177187"/>
    </source>
</evidence>
<evidence type="ECO:0000256" key="1">
    <source>
        <dbReference type="ARBA" id="ARBA00022729"/>
    </source>
</evidence>
<name>A0A1F5EVH4_9BACT</name>
<comment type="caution">
    <text evidence="3">The sequence shown here is derived from an EMBL/GenBank/DDBJ whole genome shotgun (WGS) entry which is preliminary data.</text>
</comment>
<reference evidence="3 4" key="1">
    <citation type="journal article" date="2016" name="Nat. Commun.">
        <title>Thousands of microbial genomes shed light on interconnected biogeochemical processes in an aquifer system.</title>
        <authorList>
            <person name="Anantharaman K."/>
            <person name="Brown C.T."/>
            <person name="Hug L.A."/>
            <person name="Sharon I."/>
            <person name="Castelle C.J."/>
            <person name="Probst A.J."/>
            <person name="Thomas B.C."/>
            <person name="Singh A."/>
            <person name="Wilkins M.J."/>
            <person name="Karaoz U."/>
            <person name="Brodie E.L."/>
            <person name="Williams K.H."/>
            <person name="Hubbard S.S."/>
            <person name="Banfield J.F."/>
        </authorList>
    </citation>
    <scope>NUCLEOTIDE SEQUENCE [LARGE SCALE GENOMIC DNA]</scope>
</reference>
<evidence type="ECO:0000313" key="3">
    <source>
        <dbReference type="EMBL" id="OGD71387.1"/>
    </source>
</evidence>
<organism evidence="3 4">
    <name type="scientific">Candidatus Coatesbacteria bacterium RBG_13_66_14</name>
    <dbReference type="NCBI Taxonomy" id="1817816"/>
    <lineage>
        <taxon>Bacteria</taxon>
        <taxon>Candidatus Coatesiibacteriota</taxon>
    </lineage>
</organism>